<proteinExistence type="predicted"/>
<name>A0AA40F0Y8_9PEZI</name>
<evidence type="ECO:0000313" key="2">
    <source>
        <dbReference type="Proteomes" id="UP001172155"/>
    </source>
</evidence>
<comment type="caution">
    <text evidence="1">The sequence shown here is derived from an EMBL/GenBank/DDBJ whole genome shotgun (WGS) entry which is preliminary data.</text>
</comment>
<reference evidence="1" key="1">
    <citation type="submission" date="2023-06" db="EMBL/GenBank/DDBJ databases">
        <title>Genome-scale phylogeny and comparative genomics of the fungal order Sordariales.</title>
        <authorList>
            <consortium name="Lawrence Berkeley National Laboratory"/>
            <person name="Hensen N."/>
            <person name="Bonometti L."/>
            <person name="Westerberg I."/>
            <person name="Brannstrom I.O."/>
            <person name="Guillou S."/>
            <person name="Cros-Aarteil S."/>
            <person name="Calhoun S."/>
            <person name="Haridas S."/>
            <person name="Kuo A."/>
            <person name="Mondo S."/>
            <person name="Pangilinan J."/>
            <person name="Riley R."/>
            <person name="LaButti K."/>
            <person name="Andreopoulos B."/>
            <person name="Lipzen A."/>
            <person name="Chen C."/>
            <person name="Yanf M."/>
            <person name="Daum C."/>
            <person name="Ng V."/>
            <person name="Clum A."/>
            <person name="Steindorff A."/>
            <person name="Ohm R."/>
            <person name="Martin F."/>
            <person name="Silar P."/>
            <person name="Natvig D."/>
            <person name="Lalanne C."/>
            <person name="Gautier V."/>
            <person name="Ament-velasquez S.L."/>
            <person name="Kruys A."/>
            <person name="Hutchinson M.I."/>
            <person name="Powell A.J."/>
            <person name="Barry K."/>
            <person name="Miller A.N."/>
            <person name="Grigoriev I.V."/>
            <person name="Debuchy R."/>
            <person name="Gladieux P."/>
            <person name="Thoren M.H."/>
            <person name="Johannesson H."/>
        </authorList>
    </citation>
    <scope>NUCLEOTIDE SEQUENCE</scope>
    <source>
        <strain evidence="1">SMH3187-1</strain>
    </source>
</reference>
<protein>
    <submittedName>
        <fullName evidence="1">Uncharacterized protein</fullName>
    </submittedName>
</protein>
<evidence type="ECO:0000313" key="1">
    <source>
        <dbReference type="EMBL" id="KAK0749163.1"/>
    </source>
</evidence>
<dbReference type="Proteomes" id="UP001172155">
    <property type="component" value="Unassembled WGS sequence"/>
</dbReference>
<dbReference type="AlphaFoldDB" id="A0AA40F0Y8"/>
<dbReference type="EMBL" id="JAUKUD010000003">
    <property type="protein sequence ID" value="KAK0749163.1"/>
    <property type="molecule type" value="Genomic_DNA"/>
</dbReference>
<accession>A0AA40F0Y8</accession>
<organism evidence="1 2">
    <name type="scientific">Schizothecium vesticola</name>
    <dbReference type="NCBI Taxonomy" id="314040"/>
    <lineage>
        <taxon>Eukaryota</taxon>
        <taxon>Fungi</taxon>
        <taxon>Dikarya</taxon>
        <taxon>Ascomycota</taxon>
        <taxon>Pezizomycotina</taxon>
        <taxon>Sordariomycetes</taxon>
        <taxon>Sordariomycetidae</taxon>
        <taxon>Sordariales</taxon>
        <taxon>Schizotheciaceae</taxon>
        <taxon>Schizothecium</taxon>
    </lineage>
</organism>
<sequence length="142" mass="15918">MPARLTRLLERRRFSTVYKSPAGRTDKMHASTLLSLLVAIAPATLVRAEGCPLPTVDGWVAEYDVPEGSQDTYCYWSECSEFAGVAAWSPTYYQCFPNDKCLTSRARWCVDRSGGHYEGTKKNIFGKKREVSAKGEGKRWVA</sequence>
<gene>
    <name evidence="1" type="ORF">B0T18DRAFT_98923</name>
</gene>
<keyword evidence="2" id="KW-1185">Reference proteome</keyword>